<organism evidence="1 2">
    <name type="scientific">Proteus hauseri ATCC 700826</name>
    <dbReference type="NCBI Taxonomy" id="1354271"/>
    <lineage>
        <taxon>Bacteria</taxon>
        <taxon>Pseudomonadati</taxon>
        <taxon>Pseudomonadota</taxon>
        <taxon>Gammaproteobacteria</taxon>
        <taxon>Enterobacterales</taxon>
        <taxon>Morganellaceae</taxon>
        <taxon>Proteus</taxon>
    </lineage>
</organism>
<accession>A0AAJ3HRU3</accession>
<evidence type="ECO:0000313" key="1">
    <source>
        <dbReference type="EMBL" id="OAT46325.1"/>
    </source>
</evidence>
<protein>
    <submittedName>
        <fullName evidence="1">Uncharacterized protein</fullName>
    </submittedName>
</protein>
<gene>
    <name evidence="1" type="ORF">M997_2336</name>
</gene>
<proteinExistence type="predicted"/>
<sequence>MGKLLQEGKLAKDKKGLTIKGPNWKEPKFVTQKKYGI</sequence>
<name>A0AAJ3HRU3_PROHU</name>
<evidence type="ECO:0000313" key="2">
    <source>
        <dbReference type="Proteomes" id="UP000078250"/>
    </source>
</evidence>
<dbReference type="EMBL" id="LXEV01000025">
    <property type="protein sequence ID" value="OAT46325.1"/>
    <property type="molecule type" value="Genomic_DNA"/>
</dbReference>
<comment type="caution">
    <text evidence="1">The sequence shown here is derived from an EMBL/GenBank/DDBJ whole genome shotgun (WGS) entry which is preliminary data.</text>
</comment>
<keyword evidence="2" id="KW-1185">Reference proteome</keyword>
<reference evidence="1 2" key="1">
    <citation type="submission" date="2016-04" db="EMBL/GenBank/DDBJ databases">
        <title>ATOL: Assembling a taxonomically balanced genome-scale reconstruction of the evolutionary history of the Enterobacteriaceae.</title>
        <authorList>
            <person name="Plunkett G.III."/>
            <person name="Neeno-Eckwall E.C."/>
            <person name="Glasner J.D."/>
            <person name="Perna N.T."/>
        </authorList>
    </citation>
    <scope>NUCLEOTIDE SEQUENCE [LARGE SCALE GENOMIC DNA]</scope>
    <source>
        <strain evidence="1 2">ATCC 700826</strain>
    </source>
</reference>
<dbReference type="Proteomes" id="UP000078250">
    <property type="component" value="Unassembled WGS sequence"/>
</dbReference>
<dbReference type="AlphaFoldDB" id="A0AAJ3HRU3"/>